<dbReference type="GO" id="GO:0016758">
    <property type="term" value="F:hexosyltransferase activity"/>
    <property type="evidence" value="ECO:0007669"/>
    <property type="project" value="InterPro"/>
</dbReference>
<evidence type="ECO:0000256" key="8">
    <source>
        <dbReference type="SAM" id="Phobius"/>
    </source>
</evidence>
<evidence type="ECO:0000256" key="2">
    <source>
        <dbReference type="ARBA" id="ARBA00022475"/>
    </source>
</evidence>
<dbReference type="Proteomes" id="UP000052268">
    <property type="component" value="Unassembled WGS sequence"/>
</dbReference>
<dbReference type="Pfam" id="PF09594">
    <property type="entry name" value="GT87"/>
    <property type="match status" value="1"/>
</dbReference>
<keyword evidence="2" id="KW-1003">Cell membrane</keyword>
<dbReference type="GO" id="GO:0005886">
    <property type="term" value="C:plasma membrane"/>
    <property type="evidence" value="ECO:0007669"/>
    <property type="project" value="UniProtKB-SubCell"/>
</dbReference>
<evidence type="ECO:0008006" key="11">
    <source>
        <dbReference type="Google" id="ProtNLM"/>
    </source>
</evidence>
<sequence>MGADFLRTMDWLGAARARGYLRLLALLNAVMLIALIATSHGGVDRNGFLLGSDFISFWTVGQMLGAHANPYDGAAHIAAQRLLFASDTGYTAFFYPPSFLPFCRPLGLLGYFPALGLWLTATAAVYLAALRGWWREADTRMPLWLLFLAFPAVPIVVTHGQTAFLVAGLLGLGAWLVPSRPVLAGVLFGLATIKPQFGVLLPLVLLLTREWKVIIAAALTALTLAAIAAFAFGWQTWPDWLAASARAEEAMAAGGVGYAKMTSPFAALKLLGASTTPAYAVQAIVSLAVAGLVGWAAWRRRWSPALAAGTLVGAPLATPFVLDYDMVILAFPLLWLTGQGLRGGFAPWEKLAITLAFAAPAFARPLAMNAGIPVMPLVLAGLFAAAWRRAVAPGLPARQLGEP</sequence>
<accession>A0A0J7Y7Z3</accession>
<comment type="similarity">
    <text evidence="7">Belongs to the glycosyltransferase 87 family.</text>
</comment>
<dbReference type="RefSeq" id="WP_059150211.1">
    <property type="nucleotide sequence ID" value="NZ_KQ130452.1"/>
</dbReference>
<organism evidence="9 10">
    <name type="scientific">Novosphingobium barchaimii LL02</name>
    <dbReference type="NCBI Taxonomy" id="1114963"/>
    <lineage>
        <taxon>Bacteria</taxon>
        <taxon>Pseudomonadati</taxon>
        <taxon>Pseudomonadota</taxon>
        <taxon>Alphaproteobacteria</taxon>
        <taxon>Sphingomonadales</taxon>
        <taxon>Sphingomonadaceae</taxon>
        <taxon>Novosphingobium</taxon>
    </lineage>
</organism>
<reference evidence="9 10" key="1">
    <citation type="journal article" date="2015" name="G3 (Bethesda)">
        <title>Insights into Ongoing Evolution of the Hexachlorocyclohexane Catabolic Pathway from Comparative Genomics of Ten Sphingomonadaceae Strains.</title>
        <authorList>
            <person name="Pearce S.L."/>
            <person name="Oakeshott J.G."/>
            <person name="Pandey G."/>
        </authorList>
    </citation>
    <scope>NUCLEOTIDE SEQUENCE [LARGE SCALE GENOMIC DNA]</scope>
    <source>
        <strain evidence="9 10">LL02</strain>
    </source>
</reference>
<dbReference type="PATRIC" id="fig|1114963.3.peg.820"/>
<name>A0A0J7Y7Z3_9SPHN</name>
<feature type="transmembrane region" description="Helical" evidence="8">
    <location>
        <begin position="20"/>
        <end position="43"/>
    </location>
</feature>
<gene>
    <name evidence="9" type="ORF">V474_09590</name>
</gene>
<feature type="transmembrane region" description="Helical" evidence="8">
    <location>
        <begin position="108"/>
        <end position="131"/>
    </location>
</feature>
<protein>
    <recommendedName>
        <fullName evidence="11">DUF2029 domain-containing protein</fullName>
    </recommendedName>
</protein>
<feature type="transmembrane region" description="Helical" evidence="8">
    <location>
        <begin position="143"/>
        <end position="176"/>
    </location>
</feature>
<keyword evidence="5 8" id="KW-1133">Transmembrane helix</keyword>
<dbReference type="AlphaFoldDB" id="A0A0J7Y7Z3"/>
<feature type="transmembrane region" description="Helical" evidence="8">
    <location>
        <begin position="366"/>
        <end position="387"/>
    </location>
</feature>
<keyword evidence="10" id="KW-1185">Reference proteome</keyword>
<dbReference type="EMBL" id="JACU01000002">
    <property type="protein sequence ID" value="KMS59448.1"/>
    <property type="molecule type" value="Genomic_DNA"/>
</dbReference>
<proteinExistence type="inferred from homology"/>
<feature type="transmembrane region" description="Helical" evidence="8">
    <location>
        <begin position="279"/>
        <end position="298"/>
    </location>
</feature>
<evidence type="ECO:0000256" key="6">
    <source>
        <dbReference type="ARBA" id="ARBA00023136"/>
    </source>
</evidence>
<comment type="subcellular location">
    <subcellularLocation>
        <location evidence="1">Cell membrane</location>
        <topology evidence="1">Multi-pass membrane protein</topology>
    </subcellularLocation>
</comment>
<evidence type="ECO:0000313" key="9">
    <source>
        <dbReference type="EMBL" id="KMS59448.1"/>
    </source>
</evidence>
<keyword evidence="3" id="KW-0808">Transferase</keyword>
<feature type="transmembrane region" description="Helical" evidence="8">
    <location>
        <begin position="213"/>
        <end position="234"/>
    </location>
</feature>
<feature type="transmembrane region" description="Helical" evidence="8">
    <location>
        <begin position="305"/>
        <end position="322"/>
    </location>
</feature>
<comment type="caution">
    <text evidence="9">The sequence shown here is derived from an EMBL/GenBank/DDBJ whole genome shotgun (WGS) entry which is preliminary data.</text>
</comment>
<evidence type="ECO:0000313" key="10">
    <source>
        <dbReference type="Proteomes" id="UP000052268"/>
    </source>
</evidence>
<evidence type="ECO:0000256" key="5">
    <source>
        <dbReference type="ARBA" id="ARBA00022989"/>
    </source>
</evidence>
<evidence type="ECO:0000256" key="4">
    <source>
        <dbReference type="ARBA" id="ARBA00022692"/>
    </source>
</evidence>
<keyword evidence="4 8" id="KW-0812">Transmembrane</keyword>
<evidence type="ECO:0000256" key="7">
    <source>
        <dbReference type="ARBA" id="ARBA00024033"/>
    </source>
</evidence>
<feature type="transmembrane region" description="Helical" evidence="8">
    <location>
        <begin position="182"/>
        <end position="206"/>
    </location>
</feature>
<keyword evidence="6 8" id="KW-0472">Membrane</keyword>
<evidence type="ECO:0000256" key="1">
    <source>
        <dbReference type="ARBA" id="ARBA00004651"/>
    </source>
</evidence>
<dbReference type="InterPro" id="IPR018584">
    <property type="entry name" value="GT87"/>
</dbReference>
<dbReference type="OrthoDB" id="7679563at2"/>
<evidence type="ECO:0000256" key="3">
    <source>
        <dbReference type="ARBA" id="ARBA00022679"/>
    </source>
</evidence>